<dbReference type="Gene3D" id="2.60.120.10">
    <property type="entry name" value="Jelly Rolls"/>
    <property type="match status" value="1"/>
</dbReference>
<evidence type="ECO:0000256" key="2">
    <source>
        <dbReference type="ARBA" id="ARBA00023125"/>
    </source>
</evidence>
<name>A0A6P0CEJ9_9RHOB</name>
<dbReference type="Pfam" id="PF00027">
    <property type="entry name" value="cNMP_binding"/>
    <property type="match status" value="1"/>
</dbReference>
<dbReference type="SMART" id="SM00419">
    <property type="entry name" value="HTH_CRP"/>
    <property type="match status" value="1"/>
</dbReference>
<dbReference type="Gene3D" id="1.10.10.10">
    <property type="entry name" value="Winged helix-like DNA-binding domain superfamily/Winged helix DNA-binding domain"/>
    <property type="match status" value="1"/>
</dbReference>
<sequence>MYVTIPSDITRHRPVSPITTTAPKSHETHLKAESYLYFEGDPVDWLYQVKTGVLRLTRLLEDGRRQVIAFGYPGDIVGFPSGGLHHTDCDVLVDATLQPYRRSALESGEGDPALHSALLQAALSEISAMQDHFMMLGRKSAVEKMASFLCVLADRVGEDQGDQRRIDLPMRRGDIADFLGLTTETVSRTLTQLRKSGVIAVQNIHTVAVLRPEALLHLSRGSHDN</sequence>
<evidence type="ECO:0000259" key="4">
    <source>
        <dbReference type="PROSITE" id="PS51063"/>
    </source>
</evidence>
<dbReference type="PROSITE" id="PS51063">
    <property type="entry name" value="HTH_CRP_2"/>
    <property type="match status" value="1"/>
</dbReference>
<dbReference type="SUPFAM" id="SSF46785">
    <property type="entry name" value="Winged helix' DNA-binding domain"/>
    <property type="match status" value="1"/>
</dbReference>
<accession>A0A6P0CEJ9</accession>
<evidence type="ECO:0000256" key="1">
    <source>
        <dbReference type="ARBA" id="ARBA00023015"/>
    </source>
</evidence>
<dbReference type="InterPro" id="IPR018490">
    <property type="entry name" value="cNMP-bd_dom_sf"/>
</dbReference>
<protein>
    <submittedName>
        <fullName evidence="5">Helix-turn-helix domain-containing protein</fullName>
    </submittedName>
</protein>
<feature type="domain" description="HTH crp-type" evidence="4">
    <location>
        <begin position="139"/>
        <end position="213"/>
    </location>
</feature>
<gene>
    <name evidence="5" type="ORF">GV827_14600</name>
</gene>
<reference evidence="5 6" key="1">
    <citation type="submission" date="2020-01" db="EMBL/GenBank/DDBJ databases">
        <title>Sulfitobacter sediminilitoris sp. nov., isolated from a tidal flat.</title>
        <authorList>
            <person name="Park S."/>
            <person name="Yoon J.-H."/>
        </authorList>
    </citation>
    <scope>NUCLEOTIDE SEQUENCE [LARGE SCALE GENOMIC DNA]</scope>
    <source>
        <strain evidence="5 6">JBTF-M27</strain>
    </source>
</reference>
<dbReference type="InterPro" id="IPR014710">
    <property type="entry name" value="RmlC-like_jellyroll"/>
</dbReference>
<dbReference type="InterPro" id="IPR050397">
    <property type="entry name" value="Env_Response_Regulators"/>
</dbReference>
<proteinExistence type="predicted"/>
<comment type="caution">
    <text evidence="5">The sequence shown here is derived from an EMBL/GenBank/DDBJ whole genome shotgun (WGS) entry which is preliminary data.</text>
</comment>
<keyword evidence="6" id="KW-1185">Reference proteome</keyword>
<evidence type="ECO:0000313" key="6">
    <source>
        <dbReference type="Proteomes" id="UP000468591"/>
    </source>
</evidence>
<dbReference type="PRINTS" id="PR00034">
    <property type="entry name" value="HTHCRP"/>
</dbReference>
<dbReference type="CDD" id="cd00092">
    <property type="entry name" value="HTH_CRP"/>
    <property type="match status" value="1"/>
</dbReference>
<evidence type="ECO:0000313" key="5">
    <source>
        <dbReference type="EMBL" id="NEK23628.1"/>
    </source>
</evidence>
<dbReference type="Pfam" id="PF13545">
    <property type="entry name" value="HTH_Crp_2"/>
    <property type="match status" value="1"/>
</dbReference>
<dbReference type="PANTHER" id="PTHR24567">
    <property type="entry name" value="CRP FAMILY TRANSCRIPTIONAL REGULATORY PROTEIN"/>
    <property type="match status" value="1"/>
</dbReference>
<dbReference type="FunFam" id="1.10.10.10:FF:000028">
    <property type="entry name" value="Fumarate/nitrate reduction transcriptional regulator Fnr"/>
    <property type="match status" value="1"/>
</dbReference>
<dbReference type="RefSeq" id="WP_164354553.1">
    <property type="nucleotide sequence ID" value="NZ_JAABNT010000009.1"/>
</dbReference>
<dbReference type="CDD" id="cd00038">
    <property type="entry name" value="CAP_ED"/>
    <property type="match status" value="1"/>
</dbReference>
<dbReference type="GO" id="GO:0003677">
    <property type="term" value="F:DNA binding"/>
    <property type="evidence" value="ECO:0007669"/>
    <property type="project" value="UniProtKB-KW"/>
</dbReference>
<evidence type="ECO:0000256" key="3">
    <source>
        <dbReference type="ARBA" id="ARBA00023163"/>
    </source>
</evidence>
<dbReference type="InterPro" id="IPR012318">
    <property type="entry name" value="HTH_CRP"/>
</dbReference>
<dbReference type="Proteomes" id="UP000468591">
    <property type="component" value="Unassembled WGS sequence"/>
</dbReference>
<dbReference type="InterPro" id="IPR036388">
    <property type="entry name" value="WH-like_DNA-bd_sf"/>
</dbReference>
<keyword evidence="3" id="KW-0804">Transcription</keyword>
<dbReference type="EMBL" id="JAABNT010000009">
    <property type="protein sequence ID" value="NEK23628.1"/>
    <property type="molecule type" value="Genomic_DNA"/>
</dbReference>
<keyword evidence="2" id="KW-0238">DNA-binding</keyword>
<dbReference type="InterPro" id="IPR000595">
    <property type="entry name" value="cNMP-bd_dom"/>
</dbReference>
<organism evidence="5 6">
    <name type="scientific">Sulfitobacter sediminilitoris</name>
    <dbReference type="NCBI Taxonomy" id="2698830"/>
    <lineage>
        <taxon>Bacteria</taxon>
        <taxon>Pseudomonadati</taxon>
        <taxon>Pseudomonadota</taxon>
        <taxon>Alphaproteobacteria</taxon>
        <taxon>Rhodobacterales</taxon>
        <taxon>Roseobacteraceae</taxon>
        <taxon>Sulfitobacter</taxon>
    </lineage>
</organism>
<dbReference type="SUPFAM" id="SSF51206">
    <property type="entry name" value="cAMP-binding domain-like"/>
    <property type="match status" value="1"/>
</dbReference>
<dbReference type="AlphaFoldDB" id="A0A6P0CEJ9"/>
<dbReference type="InterPro" id="IPR036390">
    <property type="entry name" value="WH_DNA-bd_sf"/>
</dbReference>
<dbReference type="GO" id="GO:0005829">
    <property type="term" value="C:cytosol"/>
    <property type="evidence" value="ECO:0007669"/>
    <property type="project" value="TreeGrafter"/>
</dbReference>
<dbReference type="GO" id="GO:0003700">
    <property type="term" value="F:DNA-binding transcription factor activity"/>
    <property type="evidence" value="ECO:0007669"/>
    <property type="project" value="TreeGrafter"/>
</dbReference>
<dbReference type="PANTHER" id="PTHR24567:SF75">
    <property type="entry name" value="FUMARATE AND NITRATE REDUCTION REGULATORY PROTEIN"/>
    <property type="match status" value="1"/>
</dbReference>
<keyword evidence="1" id="KW-0805">Transcription regulation</keyword>
<dbReference type="SMART" id="SM00100">
    <property type="entry name" value="cNMP"/>
    <property type="match status" value="1"/>
</dbReference>